<proteinExistence type="predicted"/>
<feature type="region of interest" description="Disordered" evidence="1">
    <location>
        <begin position="378"/>
        <end position="399"/>
    </location>
</feature>
<protein>
    <recommendedName>
        <fullName evidence="2">ER-bound oxygenase mpaB/mpaB'/Rubber oxygenase catalytic domain-containing protein</fullName>
    </recommendedName>
</protein>
<dbReference type="RefSeq" id="WP_093078934.1">
    <property type="nucleotide sequence ID" value="NZ_FNBE01000004.1"/>
</dbReference>
<name>A0A1G7JSQ5_PSEOR</name>
<evidence type="ECO:0000259" key="2">
    <source>
        <dbReference type="Pfam" id="PF09995"/>
    </source>
</evidence>
<dbReference type="PANTHER" id="PTHR37539">
    <property type="entry name" value="SECRETED PROTEIN-RELATED"/>
    <property type="match status" value="1"/>
</dbReference>
<dbReference type="AlphaFoldDB" id="A0A1G7JSQ5"/>
<dbReference type="GO" id="GO:0016491">
    <property type="term" value="F:oxidoreductase activity"/>
    <property type="evidence" value="ECO:0007669"/>
    <property type="project" value="InterPro"/>
</dbReference>
<dbReference type="InterPro" id="IPR018713">
    <property type="entry name" value="MPAB/Lcp_cat_dom"/>
</dbReference>
<evidence type="ECO:0000256" key="1">
    <source>
        <dbReference type="SAM" id="MobiDB-lite"/>
    </source>
</evidence>
<evidence type="ECO:0000313" key="4">
    <source>
        <dbReference type="Proteomes" id="UP000198967"/>
    </source>
</evidence>
<organism evidence="3 4">
    <name type="scientific">Pseudonocardia oroxyli</name>
    <dbReference type="NCBI Taxonomy" id="366584"/>
    <lineage>
        <taxon>Bacteria</taxon>
        <taxon>Bacillati</taxon>
        <taxon>Actinomycetota</taxon>
        <taxon>Actinomycetes</taxon>
        <taxon>Pseudonocardiales</taxon>
        <taxon>Pseudonocardiaceae</taxon>
        <taxon>Pseudonocardia</taxon>
    </lineage>
</organism>
<dbReference type="Pfam" id="PF09995">
    <property type="entry name" value="MPAB_Lcp_cat"/>
    <property type="match status" value="1"/>
</dbReference>
<dbReference type="InterPro" id="IPR037473">
    <property type="entry name" value="Lcp-like"/>
</dbReference>
<dbReference type="Proteomes" id="UP000198967">
    <property type="component" value="Unassembled WGS sequence"/>
</dbReference>
<reference evidence="3 4" key="1">
    <citation type="submission" date="2016-10" db="EMBL/GenBank/DDBJ databases">
        <authorList>
            <person name="de Groot N.N."/>
        </authorList>
    </citation>
    <scope>NUCLEOTIDE SEQUENCE [LARGE SCALE GENOMIC DNA]</scope>
    <source>
        <strain evidence="3 4">CGMCC 4.3143</strain>
    </source>
</reference>
<gene>
    <name evidence="3" type="ORF">SAMN05216377_104145</name>
</gene>
<keyword evidence="4" id="KW-1185">Reference proteome</keyword>
<evidence type="ECO:0000313" key="3">
    <source>
        <dbReference type="EMBL" id="SDF27901.1"/>
    </source>
</evidence>
<dbReference type="EMBL" id="FNBE01000004">
    <property type="protein sequence ID" value="SDF27901.1"/>
    <property type="molecule type" value="Genomic_DNA"/>
</dbReference>
<sequence length="399" mass="43041">MTTTTTTTTTAAWPSGRSGHDAVLAQFGEGRADLMGWALTTGDPLADAVVTEMHELGMGVARPLLTRGIQDGLGSLDDPPPALAAFLHQTETPPAYADDHLLDQASRPYFSSPTPVHILSLSAGALVRVYESPSIAKVLSTTGRLVDRAEKRLTETGTWVTQAMLPGNLRPGKPGYVATLHVRMLHAHMRRLALDRGYDSTVDGVPINQVDLARTWMDFTLTAYTAEELMGFGLTGRELDGLYRYWWHVAHLLGVDARLVEGITGNQAARRVDDLLQAVTGPVSEDSARLADATLDSIASLLQQFLKLPPRLSRPALDALTRRIHGVSMSEDLQIAPEPVADAVLTPVIAGFRAARAARRRSSERWEAAIDANIAAERARGDAKAEPTAYERGATGSED</sequence>
<dbReference type="OrthoDB" id="7614910at2"/>
<dbReference type="STRING" id="366584.SAMN05216377_104145"/>
<dbReference type="PANTHER" id="PTHR37539:SF1">
    <property type="entry name" value="ER-BOUND OXYGENASE MPAB_MPAB'_RUBBER OXYGENASE CATALYTIC DOMAIN-CONTAINING PROTEIN"/>
    <property type="match status" value="1"/>
</dbReference>
<accession>A0A1G7JSQ5</accession>
<feature type="domain" description="ER-bound oxygenase mpaB/mpaB'/Rubber oxygenase catalytic" evidence="2">
    <location>
        <begin position="132"/>
        <end position="354"/>
    </location>
</feature>